<dbReference type="Proteomes" id="UP000224567">
    <property type="component" value="Unassembled WGS sequence"/>
</dbReference>
<protein>
    <submittedName>
        <fullName evidence="5">Uncharacterized protein</fullName>
    </submittedName>
</protein>
<dbReference type="EMBL" id="MLFT02000007">
    <property type="protein sequence ID" value="PHT44241.1"/>
    <property type="molecule type" value="Genomic_DNA"/>
</dbReference>
<dbReference type="STRING" id="33114.A0A2G2WG82"/>
<sequence length="391" mass="43297">MATSHHPILQENHQSRQTQTMNTSSTTRRRSSKNAQKKKKPPQRGMGVEQLERLRVQEQLKNSNIHIGGTHHQYLSSNNFPNFSSSASATGGVGVDSGIYSNSILNSSPLFQFPKSIVSPSNDFFVQQKVVNTGFIGSSATTVPTGPSIAFGNQSQIDLYRFVNPNSNNGKSKEIPNLFSNNNSSCFSDRCSSCNKKKRMINGDEMNISMENMIREKEVSGTKSLFQNPYSLPSSRLEKAVEIVAIHRKGNSSLSSDEGVVMEYDFFSEKNGNTNHTSCLGKTMKMMSANNSPESSSVAAPMGNINDGTGKLELFSLLTVSFDANYQFNFTLSLELSVYSALFKFIVAVSSVRCYRAPYSALFKLLVAAQNRFEVISVYERVDFFCYHSIP</sequence>
<reference evidence="6" key="2">
    <citation type="journal article" date="2017" name="J. Anim. Genet.">
        <title>Multiple reference genome sequences of hot pepper reveal the massive evolution of plant disease resistance genes by retroduplication.</title>
        <authorList>
            <person name="Kim S."/>
            <person name="Park J."/>
            <person name="Yeom S.-I."/>
            <person name="Kim Y.-M."/>
            <person name="Seo E."/>
            <person name="Kim K.-T."/>
            <person name="Kim M.-S."/>
            <person name="Lee J.M."/>
            <person name="Cheong K."/>
            <person name="Shin H.-S."/>
            <person name="Kim S.-B."/>
            <person name="Han K."/>
            <person name="Lee J."/>
            <person name="Park M."/>
            <person name="Lee H.-A."/>
            <person name="Lee H.-Y."/>
            <person name="Lee Y."/>
            <person name="Oh S."/>
            <person name="Lee J.H."/>
            <person name="Choi E."/>
            <person name="Choi E."/>
            <person name="Lee S.E."/>
            <person name="Jeon J."/>
            <person name="Kim H."/>
            <person name="Choi G."/>
            <person name="Song H."/>
            <person name="Lee J."/>
            <person name="Lee S.-C."/>
            <person name="Kwon J.-K."/>
            <person name="Lee H.-Y."/>
            <person name="Koo N."/>
            <person name="Hong Y."/>
            <person name="Kim R.W."/>
            <person name="Kang W.-H."/>
            <person name="Huh J.H."/>
            <person name="Kang B.-C."/>
            <person name="Yang T.-J."/>
            <person name="Lee Y.-H."/>
            <person name="Bennetzen J.L."/>
            <person name="Choi D."/>
        </authorList>
    </citation>
    <scope>NUCLEOTIDE SEQUENCE [LARGE SCALE GENOMIC DNA]</scope>
    <source>
        <strain evidence="6">cv. PBC81</strain>
    </source>
</reference>
<keyword evidence="6" id="KW-1185">Reference proteome</keyword>
<evidence type="ECO:0000313" key="6">
    <source>
        <dbReference type="Proteomes" id="UP000224567"/>
    </source>
</evidence>
<keyword evidence="3" id="KW-0804">Transcription</keyword>
<dbReference type="AlphaFoldDB" id="A0A2G2WG82"/>
<proteinExistence type="predicted"/>
<dbReference type="OrthoDB" id="1917522at2759"/>
<dbReference type="Pfam" id="PF08744">
    <property type="entry name" value="NOZZLE"/>
    <property type="match status" value="1"/>
</dbReference>
<accession>A0A2G2WG82</accession>
<dbReference type="InterPro" id="IPR014855">
    <property type="entry name" value="NOZZLE"/>
</dbReference>
<name>A0A2G2WG82_CAPBA</name>
<reference evidence="5 6" key="1">
    <citation type="journal article" date="2017" name="Genome Biol.">
        <title>New reference genome sequences of hot pepper reveal the massive evolution of plant disease-resistance genes by retroduplication.</title>
        <authorList>
            <person name="Kim S."/>
            <person name="Park J."/>
            <person name="Yeom S.I."/>
            <person name="Kim Y.M."/>
            <person name="Seo E."/>
            <person name="Kim K.T."/>
            <person name="Kim M.S."/>
            <person name="Lee J.M."/>
            <person name="Cheong K."/>
            <person name="Shin H.S."/>
            <person name="Kim S.B."/>
            <person name="Han K."/>
            <person name="Lee J."/>
            <person name="Park M."/>
            <person name="Lee H.A."/>
            <person name="Lee H.Y."/>
            <person name="Lee Y."/>
            <person name="Oh S."/>
            <person name="Lee J.H."/>
            <person name="Choi E."/>
            <person name="Choi E."/>
            <person name="Lee S.E."/>
            <person name="Jeon J."/>
            <person name="Kim H."/>
            <person name="Choi G."/>
            <person name="Song H."/>
            <person name="Lee J."/>
            <person name="Lee S.C."/>
            <person name="Kwon J.K."/>
            <person name="Lee H.Y."/>
            <person name="Koo N."/>
            <person name="Hong Y."/>
            <person name="Kim R.W."/>
            <person name="Kang W.H."/>
            <person name="Huh J.H."/>
            <person name="Kang B.C."/>
            <person name="Yang T.J."/>
            <person name="Lee Y.H."/>
            <person name="Bennetzen J.L."/>
            <person name="Choi D."/>
        </authorList>
    </citation>
    <scope>NUCLEOTIDE SEQUENCE [LARGE SCALE GENOMIC DNA]</scope>
    <source>
        <strain evidence="6">cv. PBC81</strain>
    </source>
</reference>
<evidence type="ECO:0000256" key="2">
    <source>
        <dbReference type="ARBA" id="ARBA00023015"/>
    </source>
</evidence>
<dbReference type="PANTHER" id="PTHR33388">
    <property type="entry name" value="OS01G0212500 PROTEIN"/>
    <property type="match status" value="1"/>
</dbReference>
<dbReference type="GO" id="GO:0003700">
    <property type="term" value="F:DNA-binding transcription factor activity"/>
    <property type="evidence" value="ECO:0007669"/>
    <property type="project" value="InterPro"/>
</dbReference>
<evidence type="ECO:0000256" key="1">
    <source>
        <dbReference type="ARBA" id="ARBA00022491"/>
    </source>
</evidence>
<dbReference type="InterPro" id="IPR040356">
    <property type="entry name" value="SPEAR"/>
</dbReference>
<organism evidence="5 6">
    <name type="scientific">Capsicum baccatum</name>
    <name type="common">Peruvian pepper</name>
    <dbReference type="NCBI Taxonomy" id="33114"/>
    <lineage>
        <taxon>Eukaryota</taxon>
        <taxon>Viridiplantae</taxon>
        <taxon>Streptophyta</taxon>
        <taxon>Embryophyta</taxon>
        <taxon>Tracheophyta</taxon>
        <taxon>Spermatophyta</taxon>
        <taxon>Magnoliopsida</taxon>
        <taxon>eudicotyledons</taxon>
        <taxon>Gunneridae</taxon>
        <taxon>Pentapetalae</taxon>
        <taxon>asterids</taxon>
        <taxon>lamiids</taxon>
        <taxon>Solanales</taxon>
        <taxon>Solanaceae</taxon>
        <taxon>Solanoideae</taxon>
        <taxon>Capsiceae</taxon>
        <taxon>Capsicum</taxon>
    </lineage>
</organism>
<evidence type="ECO:0000313" key="5">
    <source>
        <dbReference type="EMBL" id="PHT44241.1"/>
    </source>
</evidence>
<feature type="compositionally biased region" description="Basic residues" evidence="4">
    <location>
        <begin position="27"/>
        <end position="42"/>
    </location>
</feature>
<evidence type="ECO:0000256" key="3">
    <source>
        <dbReference type="ARBA" id="ARBA00023163"/>
    </source>
</evidence>
<keyword evidence="2" id="KW-0805">Transcription regulation</keyword>
<keyword evidence="1" id="KW-0678">Repressor</keyword>
<dbReference type="PANTHER" id="PTHR33388:SF2">
    <property type="entry name" value="PROTEIN SPOROCYTELESS"/>
    <property type="match status" value="1"/>
</dbReference>
<feature type="region of interest" description="Disordered" evidence="4">
    <location>
        <begin position="1"/>
        <end position="49"/>
    </location>
</feature>
<comment type="caution">
    <text evidence="5">The sequence shown here is derived from an EMBL/GenBank/DDBJ whole genome shotgun (WGS) entry which is preliminary data.</text>
</comment>
<gene>
    <name evidence="5" type="ORF">CQW23_18266</name>
</gene>
<evidence type="ECO:0000256" key="4">
    <source>
        <dbReference type="SAM" id="MobiDB-lite"/>
    </source>
</evidence>
<feature type="compositionally biased region" description="Low complexity" evidence="4">
    <location>
        <begin position="15"/>
        <end position="26"/>
    </location>
</feature>